<name>A0ABS8HM71_9FIRM</name>
<sequence>MYDVIVIGAGPAGCMAAKRTAAAGYKVLLIEKLEMPREKSCSGILIPKSVEIVKNEFGKIPDSVLCRPNVSRGIIITNEENQAFTFESSGLNIWRSLFDHWLALAAKDSGVEIRTSTVAISCEEGSDHVSVELQGRKTYYEQAAVVIVCDGAGSLIKKNLLQERNSYIATYQTFSKGSIDLDSQFFHAYLSPELSEYDAWFNVKDDFLIIGVGVKDPNKIKHYHSRFLSFLQSYYNARIQPQVKEERWIIPYITPGHSVTLGKGRVLFAGEAANFLNPMGEGISSALVSGCKVAEAIQSVYTKGQIVNAQQLIKTYENYVLQERQYMVRQWELLARVSPKFSDFLSS</sequence>
<comment type="caution">
    <text evidence="2">The sequence shown here is derived from an EMBL/GenBank/DDBJ whole genome shotgun (WGS) entry which is preliminary data.</text>
</comment>
<evidence type="ECO:0000313" key="3">
    <source>
        <dbReference type="Proteomes" id="UP001165492"/>
    </source>
</evidence>
<evidence type="ECO:0000313" key="2">
    <source>
        <dbReference type="EMBL" id="MCC5463751.1"/>
    </source>
</evidence>
<organism evidence="2 3">
    <name type="scientific">Pelosinus baikalensis</name>
    <dbReference type="NCBI Taxonomy" id="2892015"/>
    <lineage>
        <taxon>Bacteria</taxon>
        <taxon>Bacillati</taxon>
        <taxon>Bacillota</taxon>
        <taxon>Negativicutes</taxon>
        <taxon>Selenomonadales</taxon>
        <taxon>Sporomusaceae</taxon>
        <taxon>Pelosinus</taxon>
    </lineage>
</organism>
<dbReference type="InterPro" id="IPR002938">
    <property type="entry name" value="FAD-bd"/>
</dbReference>
<feature type="domain" description="FAD-binding" evidence="1">
    <location>
        <begin position="2"/>
        <end position="167"/>
    </location>
</feature>
<dbReference type="EMBL" id="JAJHJB010000001">
    <property type="protein sequence ID" value="MCC5463751.1"/>
    <property type="molecule type" value="Genomic_DNA"/>
</dbReference>
<reference evidence="2" key="1">
    <citation type="submission" date="2021-11" db="EMBL/GenBank/DDBJ databases">
        <title>Description of a new species Pelosinus isolated from the bottom sediments of Lake Baikal.</title>
        <authorList>
            <person name="Zakharyuk A."/>
        </authorList>
    </citation>
    <scope>NUCLEOTIDE SEQUENCE</scope>
    <source>
        <strain evidence="2">Bkl1</strain>
    </source>
</reference>
<dbReference type="PRINTS" id="PR00420">
    <property type="entry name" value="RNGMNOXGNASE"/>
</dbReference>
<dbReference type="PANTHER" id="PTHR42685:SF22">
    <property type="entry name" value="CONDITIONED MEDIUM FACTOR RECEPTOR 1"/>
    <property type="match status" value="1"/>
</dbReference>
<dbReference type="SUPFAM" id="SSF51905">
    <property type="entry name" value="FAD/NAD(P)-binding domain"/>
    <property type="match status" value="1"/>
</dbReference>
<dbReference type="Pfam" id="PF01494">
    <property type="entry name" value="FAD_binding_3"/>
    <property type="match status" value="1"/>
</dbReference>
<keyword evidence="3" id="KW-1185">Reference proteome</keyword>
<evidence type="ECO:0000259" key="1">
    <source>
        <dbReference type="Pfam" id="PF01494"/>
    </source>
</evidence>
<dbReference type="Proteomes" id="UP001165492">
    <property type="component" value="Unassembled WGS sequence"/>
</dbReference>
<dbReference type="Gene3D" id="3.50.50.60">
    <property type="entry name" value="FAD/NAD(P)-binding domain"/>
    <property type="match status" value="1"/>
</dbReference>
<gene>
    <name evidence="2" type="ORF">LMF89_00055</name>
</gene>
<dbReference type="PANTHER" id="PTHR42685">
    <property type="entry name" value="GERANYLGERANYL DIPHOSPHATE REDUCTASE"/>
    <property type="match status" value="1"/>
</dbReference>
<accession>A0ABS8HM71</accession>
<proteinExistence type="predicted"/>
<protein>
    <submittedName>
        <fullName evidence="2">NAD(P)/FAD-dependent oxidoreductase</fullName>
    </submittedName>
</protein>
<dbReference type="InterPro" id="IPR036188">
    <property type="entry name" value="FAD/NAD-bd_sf"/>
</dbReference>
<dbReference type="InterPro" id="IPR050407">
    <property type="entry name" value="Geranylgeranyl_reductase"/>
</dbReference>
<dbReference type="RefSeq" id="WP_229533301.1">
    <property type="nucleotide sequence ID" value="NZ_JAJHJB010000001.1"/>
</dbReference>